<sequence length="599" mass="61157">MIAGSNCALVIAAMNAAVRAAGGGRRTRAAVSVLALGGFVLVVGPDPSVQRAAIMAAVLLVSRFGGRAGHALPALGAATLVLLWADPWQAIQPGFALSVSATLGILLAASPVTDRLRLRLRLPPALALPLAVAAAAQLSCAPLLLLLQPGLSLGGVVANVLASPAAPVGTGLGLAALVVLPLCGKLGSVLVELAVWPARWIAAAGNVGVSLPGARLFWPEGWRGALSLSLALALIGGAIVLGRRAGLARGRLRGARRGGTSWVRIAVPSRGLLGVARTLMAAGAGLILGVTAVVPGTVRLGTPHDWVVVACDVGQGDAVMLRDPGSPGDVMLIDTGDDEESLVACLDLFGVDRISLLVLTHNHWDHTGALEALVGRVDRAILPKESVDDVGKAGEAQLRERLSRLGVPASEGYRGMNGSSGGLSWRVLGPPERSSYRDANATSLVVSAEVAGHTVLLLGDTGADEQRQLEDLEASAKGPAIRADIVKVAHHGSKNQLDGFYERLGSAIALVSVGEGNRYGHPNAALVGRLEAAGTRVLRTDELGSIAVSIRGGAPEPWAAGERSTVVRATGRRGLAISTGRVAGAMTTRHIADANAPVR</sequence>
<dbReference type="OrthoDB" id="7177610at2"/>
<evidence type="ECO:0000256" key="3">
    <source>
        <dbReference type="ARBA" id="ARBA00022692"/>
    </source>
</evidence>
<dbReference type="SUPFAM" id="SSF56281">
    <property type="entry name" value="Metallo-hydrolase/oxidoreductase"/>
    <property type="match status" value="1"/>
</dbReference>
<feature type="transmembrane region" description="Helical" evidence="6">
    <location>
        <begin position="91"/>
        <end position="113"/>
    </location>
</feature>
<proteinExistence type="predicted"/>
<dbReference type="AlphaFoldDB" id="A0A542Y3R8"/>
<evidence type="ECO:0000313" key="9">
    <source>
        <dbReference type="EMBL" id="TQL42710.1"/>
    </source>
</evidence>
<organism evidence="9 10">
    <name type="scientific">Leucobacter komagatae</name>
    <dbReference type="NCBI Taxonomy" id="55969"/>
    <lineage>
        <taxon>Bacteria</taxon>
        <taxon>Bacillati</taxon>
        <taxon>Actinomycetota</taxon>
        <taxon>Actinomycetes</taxon>
        <taxon>Micrococcales</taxon>
        <taxon>Microbacteriaceae</taxon>
        <taxon>Leucobacter</taxon>
    </lineage>
</organism>
<dbReference type="Gene3D" id="3.60.15.10">
    <property type="entry name" value="Ribonuclease Z/Hydroxyacylglutathione hydrolase-like"/>
    <property type="match status" value="1"/>
</dbReference>
<keyword evidence="2" id="KW-1003">Cell membrane</keyword>
<dbReference type="Pfam" id="PF00753">
    <property type="entry name" value="Lactamase_B"/>
    <property type="match status" value="1"/>
</dbReference>
<evidence type="ECO:0000259" key="8">
    <source>
        <dbReference type="Pfam" id="PF03772"/>
    </source>
</evidence>
<dbReference type="RefSeq" id="WP_141886123.1">
    <property type="nucleotide sequence ID" value="NZ_BAAAUY010000013.1"/>
</dbReference>
<protein>
    <submittedName>
        <fullName evidence="9">ComEC/Rec2-related protein</fullName>
    </submittedName>
</protein>
<name>A0A542Y3R8_9MICO</name>
<feature type="domain" description="ComEC/Rec2-related protein" evidence="8">
    <location>
        <begin position="2"/>
        <end position="239"/>
    </location>
</feature>
<dbReference type="Pfam" id="PF03772">
    <property type="entry name" value="Competence"/>
    <property type="match status" value="1"/>
</dbReference>
<evidence type="ECO:0000313" key="10">
    <source>
        <dbReference type="Proteomes" id="UP000319094"/>
    </source>
</evidence>
<keyword evidence="10" id="KW-1185">Reference proteome</keyword>
<keyword evidence="5 6" id="KW-0472">Membrane</keyword>
<feature type="transmembrane region" description="Helical" evidence="6">
    <location>
        <begin position="165"/>
        <end position="184"/>
    </location>
</feature>
<dbReference type="InterPro" id="IPR036866">
    <property type="entry name" value="RibonucZ/Hydroxyglut_hydro"/>
</dbReference>
<dbReference type="PANTHER" id="PTHR30619">
    <property type="entry name" value="DNA INTERNALIZATION/COMPETENCE PROTEIN COMEC/REC2"/>
    <property type="match status" value="1"/>
</dbReference>
<evidence type="ECO:0000256" key="2">
    <source>
        <dbReference type="ARBA" id="ARBA00022475"/>
    </source>
</evidence>
<dbReference type="InterPro" id="IPR052159">
    <property type="entry name" value="Competence_DNA_uptake"/>
</dbReference>
<dbReference type="GO" id="GO:0005886">
    <property type="term" value="C:plasma membrane"/>
    <property type="evidence" value="ECO:0007669"/>
    <property type="project" value="UniProtKB-SubCell"/>
</dbReference>
<evidence type="ECO:0000256" key="6">
    <source>
        <dbReference type="SAM" id="Phobius"/>
    </source>
</evidence>
<feature type="transmembrane region" description="Helical" evidence="6">
    <location>
        <begin position="125"/>
        <end position="145"/>
    </location>
</feature>
<evidence type="ECO:0000256" key="5">
    <source>
        <dbReference type="ARBA" id="ARBA00023136"/>
    </source>
</evidence>
<accession>A0A542Y3R8</accession>
<evidence type="ECO:0000256" key="4">
    <source>
        <dbReference type="ARBA" id="ARBA00022989"/>
    </source>
</evidence>
<dbReference type="InterPro" id="IPR004477">
    <property type="entry name" value="ComEC_N"/>
</dbReference>
<feature type="transmembrane region" description="Helical" evidence="6">
    <location>
        <begin position="68"/>
        <end position="85"/>
    </location>
</feature>
<feature type="transmembrane region" description="Helical" evidence="6">
    <location>
        <begin position="196"/>
        <end position="218"/>
    </location>
</feature>
<feature type="transmembrane region" description="Helical" evidence="6">
    <location>
        <begin position="224"/>
        <end position="242"/>
    </location>
</feature>
<gene>
    <name evidence="9" type="ORF">FB468_0715</name>
</gene>
<dbReference type="InterPro" id="IPR001279">
    <property type="entry name" value="Metallo-B-lactamas"/>
</dbReference>
<dbReference type="InterPro" id="IPR035681">
    <property type="entry name" value="ComA-like_MBL"/>
</dbReference>
<reference evidence="9 10" key="1">
    <citation type="submission" date="2019-06" db="EMBL/GenBank/DDBJ databases">
        <title>Sequencing the genomes of 1000 actinobacteria strains.</title>
        <authorList>
            <person name="Klenk H.-P."/>
        </authorList>
    </citation>
    <scope>NUCLEOTIDE SEQUENCE [LARGE SCALE GENOMIC DNA]</scope>
    <source>
        <strain evidence="9 10">DSM 8803</strain>
    </source>
</reference>
<comment type="subcellular location">
    <subcellularLocation>
        <location evidence="1">Cell membrane</location>
        <topology evidence="1">Multi-pass membrane protein</topology>
    </subcellularLocation>
</comment>
<dbReference type="EMBL" id="VFON01000001">
    <property type="protein sequence ID" value="TQL42710.1"/>
    <property type="molecule type" value="Genomic_DNA"/>
</dbReference>
<keyword evidence="3 6" id="KW-0812">Transmembrane</keyword>
<dbReference type="NCBIfam" id="TIGR00360">
    <property type="entry name" value="ComEC_N-term"/>
    <property type="match status" value="1"/>
</dbReference>
<comment type="caution">
    <text evidence="9">The sequence shown here is derived from an EMBL/GenBank/DDBJ whole genome shotgun (WGS) entry which is preliminary data.</text>
</comment>
<keyword evidence="4 6" id="KW-1133">Transmembrane helix</keyword>
<dbReference type="PANTHER" id="PTHR30619:SF1">
    <property type="entry name" value="RECOMBINATION PROTEIN 2"/>
    <property type="match status" value="1"/>
</dbReference>
<evidence type="ECO:0000259" key="7">
    <source>
        <dbReference type="Pfam" id="PF00753"/>
    </source>
</evidence>
<dbReference type="CDD" id="cd07731">
    <property type="entry name" value="ComA-like_MBL-fold"/>
    <property type="match status" value="1"/>
</dbReference>
<dbReference type="Proteomes" id="UP000319094">
    <property type="component" value="Unassembled WGS sequence"/>
</dbReference>
<evidence type="ECO:0000256" key="1">
    <source>
        <dbReference type="ARBA" id="ARBA00004651"/>
    </source>
</evidence>
<feature type="domain" description="Metallo-beta-lactamase" evidence="7">
    <location>
        <begin position="312"/>
        <end position="495"/>
    </location>
</feature>